<dbReference type="AlphaFoldDB" id="A0A0A9BU04"/>
<sequence>MYISHQLRWLSFFEFLLWSGPKLIHLNQKKVQRLLCRTSPSNEKRINI</sequence>
<accession>A0A0A9BU04</accession>
<name>A0A0A9BU04_ARUDO</name>
<dbReference type="EMBL" id="GBRH01231084">
    <property type="protein sequence ID" value="JAD66811.1"/>
    <property type="molecule type" value="Transcribed_RNA"/>
</dbReference>
<protein>
    <submittedName>
        <fullName evidence="1">Uncharacterized protein</fullName>
    </submittedName>
</protein>
<reference evidence="1" key="2">
    <citation type="journal article" date="2015" name="Data Brief">
        <title>Shoot transcriptome of the giant reed, Arundo donax.</title>
        <authorList>
            <person name="Barrero R.A."/>
            <person name="Guerrero F.D."/>
            <person name="Moolhuijzen P."/>
            <person name="Goolsby J.A."/>
            <person name="Tidwell J."/>
            <person name="Bellgard S.E."/>
            <person name="Bellgard M.I."/>
        </authorList>
    </citation>
    <scope>NUCLEOTIDE SEQUENCE</scope>
    <source>
        <tissue evidence="1">Shoot tissue taken approximately 20 cm above the soil surface</tissue>
    </source>
</reference>
<proteinExistence type="predicted"/>
<reference evidence="1" key="1">
    <citation type="submission" date="2014-09" db="EMBL/GenBank/DDBJ databases">
        <authorList>
            <person name="Magalhaes I.L.F."/>
            <person name="Oliveira U."/>
            <person name="Santos F.R."/>
            <person name="Vidigal T.H.D.A."/>
            <person name="Brescovit A.D."/>
            <person name="Santos A.J."/>
        </authorList>
    </citation>
    <scope>NUCLEOTIDE SEQUENCE</scope>
    <source>
        <tissue evidence="1">Shoot tissue taken approximately 20 cm above the soil surface</tissue>
    </source>
</reference>
<evidence type="ECO:0000313" key="1">
    <source>
        <dbReference type="EMBL" id="JAD66811.1"/>
    </source>
</evidence>
<organism evidence="1">
    <name type="scientific">Arundo donax</name>
    <name type="common">Giant reed</name>
    <name type="synonym">Donax arundinaceus</name>
    <dbReference type="NCBI Taxonomy" id="35708"/>
    <lineage>
        <taxon>Eukaryota</taxon>
        <taxon>Viridiplantae</taxon>
        <taxon>Streptophyta</taxon>
        <taxon>Embryophyta</taxon>
        <taxon>Tracheophyta</taxon>
        <taxon>Spermatophyta</taxon>
        <taxon>Magnoliopsida</taxon>
        <taxon>Liliopsida</taxon>
        <taxon>Poales</taxon>
        <taxon>Poaceae</taxon>
        <taxon>PACMAD clade</taxon>
        <taxon>Arundinoideae</taxon>
        <taxon>Arundineae</taxon>
        <taxon>Arundo</taxon>
    </lineage>
</organism>